<feature type="compositionally biased region" description="Basic and acidic residues" evidence="2">
    <location>
        <begin position="146"/>
        <end position="161"/>
    </location>
</feature>
<reference evidence="4 5" key="1">
    <citation type="submission" date="2014-01" db="EMBL/GenBank/DDBJ databases">
        <authorList>
            <consortium name="DOE Joint Genome Institute"/>
            <person name="Anderson I."/>
            <person name="Huntemann M."/>
            <person name="Han J."/>
            <person name="Chen A."/>
            <person name="Kyrpides N."/>
            <person name="Mavromatis K."/>
            <person name="Markowitz V."/>
            <person name="Palaniappan K."/>
            <person name="Ivanova N."/>
            <person name="Schaumberg A."/>
            <person name="Pati A."/>
            <person name="Liolios K."/>
            <person name="Nordberg H.P."/>
            <person name="Cantor M.N."/>
            <person name="Hua S.X."/>
            <person name="Woyke T."/>
        </authorList>
    </citation>
    <scope>NUCLEOTIDE SEQUENCE [LARGE SCALE GENOMIC DNA]</scope>
    <source>
        <strain evidence="4 5">XH-48</strain>
    </source>
</reference>
<feature type="region of interest" description="Disordered" evidence="2">
    <location>
        <begin position="116"/>
        <end position="236"/>
    </location>
</feature>
<sequence>MSDFERLERRLAAVERALTDSDRPVSDVPEQAAIADDIDRLDERIDDLVARVADLEGSTQALRGYVGNVRSVNEAVERRADAAVATVDRLERRIEAVEGARTDSETTMVVSRAVVRDSTTPAGRYRSESGGSGPETDPDSTTDQRAALEEFHQTDPDHSVDRSLLAGGSDRRSRPGVGVTDASSVRLADPSAIDHQQIEAELAELTAIDDEPDRRDSTEPTEDQSRRDDADESDGTAIFEAVRGLFS</sequence>
<evidence type="ECO:0000256" key="2">
    <source>
        <dbReference type="SAM" id="MobiDB-lite"/>
    </source>
</evidence>
<evidence type="ECO:0000313" key="4">
    <source>
        <dbReference type="EMBL" id="AHF98842.1"/>
    </source>
</evidence>
<organism evidence="4 5">
    <name type="scientific">Halostagnicola larsenii XH-48</name>
    <dbReference type="NCBI Taxonomy" id="797299"/>
    <lineage>
        <taxon>Archaea</taxon>
        <taxon>Methanobacteriati</taxon>
        <taxon>Methanobacteriota</taxon>
        <taxon>Stenosarchaea group</taxon>
        <taxon>Halobacteria</taxon>
        <taxon>Halobacteriales</taxon>
        <taxon>Natrialbaceae</taxon>
        <taxon>Halostagnicola</taxon>
    </lineage>
</organism>
<dbReference type="HOGENOM" id="CLU_1122592_0_0_2"/>
<protein>
    <recommendedName>
        <fullName evidence="3">DUF7310 domain-containing protein</fullName>
    </recommendedName>
</protein>
<feature type="compositionally biased region" description="Basic and acidic residues" evidence="2">
    <location>
        <begin position="212"/>
        <end position="229"/>
    </location>
</feature>
<feature type="coiled-coil region" evidence="1">
    <location>
        <begin position="38"/>
        <end position="107"/>
    </location>
</feature>
<dbReference type="AlphaFoldDB" id="W0JPE1"/>
<proteinExistence type="predicted"/>
<dbReference type="eggNOG" id="arCOG07564">
    <property type="taxonomic scope" value="Archaea"/>
</dbReference>
<dbReference type="GeneID" id="25144459"/>
<keyword evidence="5" id="KW-1185">Reference proteome</keyword>
<dbReference type="RefSeq" id="WP_049952041.1">
    <property type="nucleotide sequence ID" value="NZ_CP007055.1"/>
</dbReference>
<name>W0JPE1_9EURY</name>
<dbReference type="KEGG" id="hlr:HALLA_08170"/>
<dbReference type="OrthoDB" id="206571at2157"/>
<dbReference type="Pfam" id="PF23991">
    <property type="entry name" value="DUF7310"/>
    <property type="match status" value="1"/>
</dbReference>
<dbReference type="EMBL" id="CP007055">
    <property type="protein sequence ID" value="AHF98842.1"/>
    <property type="molecule type" value="Genomic_DNA"/>
</dbReference>
<evidence type="ECO:0000313" key="5">
    <source>
        <dbReference type="Proteomes" id="UP000019024"/>
    </source>
</evidence>
<evidence type="ECO:0000259" key="3">
    <source>
        <dbReference type="Pfam" id="PF23991"/>
    </source>
</evidence>
<accession>W0JPE1</accession>
<dbReference type="PATRIC" id="fig|797299.3.peg.676"/>
<keyword evidence="1" id="KW-0175">Coiled coil</keyword>
<evidence type="ECO:0000256" key="1">
    <source>
        <dbReference type="SAM" id="Coils"/>
    </source>
</evidence>
<feature type="domain" description="DUF7310" evidence="3">
    <location>
        <begin position="7"/>
        <end position="89"/>
    </location>
</feature>
<gene>
    <name evidence="4" type="ORF">HALLA_08170</name>
</gene>
<dbReference type="InterPro" id="IPR055734">
    <property type="entry name" value="DUF7310"/>
</dbReference>
<dbReference type="Proteomes" id="UP000019024">
    <property type="component" value="Chromosome"/>
</dbReference>